<evidence type="ECO:0000313" key="10">
    <source>
        <dbReference type="Proteomes" id="UP000077428"/>
    </source>
</evidence>
<dbReference type="EC" id="3.1.-.-" evidence="8"/>
<dbReference type="CDD" id="cd09725">
    <property type="entry name" value="Cas2_I_II_III"/>
    <property type="match status" value="1"/>
</dbReference>
<keyword evidence="6 8" id="KW-0460">Magnesium</keyword>
<dbReference type="Proteomes" id="UP000077428">
    <property type="component" value="Unassembled WGS sequence"/>
</dbReference>
<feature type="binding site" evidence="8">
    <location>
        <position position="8"/>
    </location>
    <ligand>
        <name>Mg(2+)</name>
        <dbReference type="ChEBI" id="CHEBI:18420"/>
        <note>catalytic</note>
    </ligand>
</feature>
<accession>A0A166AJ54</accession>
<evidence type="ECO:0000256" key="1">
    <source>
        <dbReference type="ARBA" id="ARBA00001946"/>
    </source>
</evidence>
<evidence type="ECO:0000256" key="3">
    <source>
        <dbReference type="ARBA" id="ARBA00022723"/>
    </source>
</evidence>
<keyword evidence="4 8" id="KW-0255">Endonuclease</keyword>
<dbReference type="OrthoDB" id="75992at2157"/>
<dbReference type="InterPro" id="IPR021127">
    <property type="entry name" value="CRISPR_associated_Cas2"/>
</dbReference>
<dbReference type="PANTHER" id="PTHR34405:SF3">
    <property type="entry name" value="CRISPR-ASSOCIATED ENDORIBONUCLEASE CAS2 3"/>
    <property type="match status" value="1"/>
</dbReference>
<comment type="subunit">
    <text evidence="8">Homodimer, forms a heterotetramer with a Cas1 homodimer.</text>
</comment>
<dbReference type="GO" id="GO:0004521">
    <property type="term" value="F:RNA endonuclease activity"/>
    <property type="evidence" value="ECO:0007669"/>
    <property type="project" value="InterPro"/>
</dbReference>
<dbReference type="HAMAP" id="MF_01471">
    <property type="entry name" value="Cas2"/>
    <property type="match status" value="1"/>
</dbReference>
<protein>
    <recommendedName>
        <fullName evidence="8">CRISPR-associated endoribonuclease Cas2</fullName>
        <ecNumber evidence="8">3.1.-.-</ecNumber>
    </recommendedName>
</protein>
<proteinExistence type="inferred from homology"/>
<comment type="caution">
    <text evidence="9">The sequence shown here is derived from an EMBL/GenBank/DDBJ whole genome shotgun (WGS) entry which is preliminary data.</text>
</comment>
<dbReference type="InterPro" id="IPR019199">
    <property type="entry name" value="Virulence_VapD/CRISPR_Cas2"/>
</dbReference>
<dbReference type="GO" id="GO:0043571">
    <property type="term" value="P:maintenance of CRISPR repeat elements"/>
    <property type="evidence" value="ECO:0007669"/>
    <property type="project" value="UniProtKB-UniRule"/>
</dbReference>
<keyword evidence="10" id="KW-1185">Reference proteome</keyword>
<gene>
    <name evidence="9" type="primary">cas2_2</name>
    <name evidence="8" type="synonym">cas2</name>
    <name evidence="9" type="ORF">MBORA_13220</name>
</gene>
<dbReference type="GO" id="GO:0051607">
    <property type="term" value="P:defense response to virus"/>
    <property type="evidence" value="ECO:0007669"/>
    <property type="project" value="UniProtKB-UniRule"/>
</dbReference>
<dbReference type="Gene3D" id="3.30.70.240">
    <property type="match status" value="1"/>
</dbReference>
<dbReference type="RefSeq" id="WP_042694872.1">
    <property type="nucleotide sequence ID" value="NZ_CABMAB010000054.1"/>
</dbReference>
<keyword evidence="3 8" id="KW-0479">Metal-binding</keyword>
<dbReference type="STRING" id="66851.MBORA_13220"/>
<evidence type="ECO:0000256" key="2">
    <source>
        <dbReference type="ARBA" id="ARBA00022722"/>
    </source>
</evidence>
<dbReference type="NCBIfam" id="TIGR01573">
    <property type="entry name" value="cas2"/>
    <property type="match status" value="1"/>
</dbReference>
<dbReference type="PANTHER" id="PTHR34405">
    <property type="entry name" value="CRISPR-ASSOCIATED ENDORIBONUCLEASE CAS2"/>
    <property type="match status" value="1"/>
</dbReference>
<name>A0A166AJ54_METOA</name>
<dbReference type="SUPFAM" id="SSF143430">
    <property type="entry name" value="TTP0101/SSO1404-like"/>
    <property type="match status" value="1"/>
</dbReference>
<organism evidence="9 10">
    <name type="scientific">Methanobrevibacter oralis</name>
    <dbReference type="NCBI Taxonomy" id="66851"/>
    <lineage>
        <taxon>Archaea</taxon>
        <taxon>Methanobacteriati</taxon>
        <taxon>Methanobacteriota</taxon>
        <taxon>Methanomada group</taxon>
        <taxon>Methanobacteria</taxon>
        <taxon>Methanobacteriales</taxon>
        <taxon>Methanobacteriaceae</taxon>
        <taxon>Methanobrevibacter</taxon>
    </lineage>
</organism>
<evidence type="ECO:0000256" key="8">
    <source>
        <dbReference type="HAMAP-Rule" id="MF_01471"/>
    </source>
</evidence>
<evidence type="ECO:0000256" key="6">
    <source>
        <dbReference type="ARBA" id="ARBA00022842"/>
    </source>
</evidence>
<reference evidence="10" key="1">
    <citation type="journal article" date="2016" name="Genome Announc.">
        <title>Draft Genome Sequences of Methanobrevibacter curvatus DSM11111, Methanobrevibacter cuticularis DSM11139, Methanobrevibacter filiformis DSM11501, and Methanobrevibacter oralis DSM7256.</title>
        <authorList>
            <person name="Poehlein A."/>
            <person name="Seedorf H."/>
        </authorList>
    </citation>
    <scope>NUCLEOTIDE SEQUENCE [LARGE SCALE GENOMIC DNA]</scope>
    <source>
        <strain evidence="10">DSM 7256 / JCM 30027 / ZR</strain>
    </source>
</reference>
<comment type="cofactor">
    <cofactor evidence="1 8">
        <name>Mg(2+)</name>
        <dbReference type="ChEBI" id="CHEBI:18420"/>
    </cofactor>
</comment>
<evidence type="ECO:0000256" key="4">
    <source>
        <dbReference type="ARBA" id="ARBA00022759"/>
    </source>
</evidence>
<dbReference type="AlphaFoldDB" id="A0A166AJ54"/>
<keyword evidence="2 8" id="KW-0540">Nuclease</keyword>
<keyword evidence="7 8" id="KW-0051">Antiviral defense</keyword>
<comment type="function">
    <text evidence="8">CRISPR (clustered regularly interspaced short palindromic repeat), is an adaptive immune system that provides protection against mobile genetic elements (viruses, transposable elements and conjugative plasmids). CRISPR clusters contain sequences complementary to antecedent mobile elements and target invading nucleic acids. CRISPR clusters are transcribed and processed into CRISPR RNA (crRNA). Functions as a ssRNA-specific endoribonuclease. Involved in the integration of spacer DNA into the CRISPR cassette.</text>
</comment>
<dbReference type="EMBL" id="LWMU01000076">
    <property type="protein sequence ID" value="KZX12093.1"/>
    <property type="molecule type" value="Genomic_DNA"/>
</dbReference>
<dbReference type="Pfam" id="PF09827">
    <property type="entry name" value="CRISPR_Cas2"/>
    <property type="match status" value="1"/>
</dbReference>
<sequence>MLTIVSYDISDNTTRLHFIKRLQYFGLKRLQKSVFIGYMLPKDRLDLASEFEEYLSSPKDSIVLFPLCGNCKSSILLDGEVEIPESDLKYRFL</sequence>
<evidence type="ECO:0000256" key="5">
    <source>
        <dbReference type="ARBA" id="ARBA00022801"/>
    </source>
</evidence>
<comment type="similarity">
    <text evidence="8">Belongs to the CRISPR-associated endoribonuclease Cas2 protein family.</text>
</comment>
<evidence type="ECO:0000313" key="9">
    <source>
        <dbReference type="EMBL" id="KZX12093.1"/>
    </source>
</evidence>
<dbReference type="GO" id="GO:0046872">
    <property type="term" value="F:metal ion binding"/>
    <property type="evidence" value="ECO:0007669"/>
    <property type="project" value="UniProtKB-UniRule"/>
</dbReference>
<keyword evidence="5 8" id="KW-0378">Hydrolase</keyword>
<dbReference type="PATRIC" id="fig|66851.6.peg.1439"/>
<evidence type="ECO:0000256" key="7">
    <source>
        <dbReference type="ARBA" id="ARBA00023118"/>
    </source>
</evidence>
<dbReference type="GO" id="GO:0016787">
    <property type="term" value="F:hydrolase activity"/>
    <property type="evidence" value="ECO:0007669"/>
    <property type="project" value="UniProtKB-KW"/>
</dbReference>